<reference evidence="1" key="1">
    <citation type="submission" date="2022-06" db="EMBL/GenBank/DDBJ databases">
        <authorList>
            <person name="Legras J.-L."/>
            <person name="Devillers H."/>
            <person name="Grondin C."/>
        </authorList>
    </citation>
    <scope>NUCLEOTIDE SEQUENCE</scope>
    <source>
        <strain evidence="1">CLIB 1444</strain>
    </source>
</reference>
<organism evidence="1 2">
    <name type="scientific">[Candida] jaroonii</name>
    <dbReference type="NCBI Taxonomy" id="467808"/>
    <lineage>
        <taxon>Eukaryota</taxon>
        <taxon>Fungi</taxon>
        <taxon>Dikarya</taxon>
        <taxon>Ascomycota</taxon>
        <taxon>Saccharomycotina</taxon>
        <taxon>Pichiomycetes</taxon>
        <taxon>Debaryomycetaceae</taxon>
        <taxon>Yamadazyma</taxon>
    </lineage>
</organism>
<dbReference type="EMBL" id="CALSDN010000007">
    <property type="protein sequence ID" value="CAH6721853.1"/>
    <property type="molecule type" value="Genomic_DNA"/>
</dbReference>
<accession>A0ACA9YAM2</accession>
<name>A0ACA9YAM2_9ASCO</name>
<dbReference type="Proteomes" id="UP001152531">
    <property type="component" value="Unassembled WGS sequence"/>
</dbReference>
<evidence type="ECO:0000313" key="2">
    <source>
        <dbReference type="Proteomes" id="UP001152531"/>
    </source>
</evidence>
<protein>
    <submittedName>
        <fullName evidence="1">Uncharacterized protein</fullName>
    </submittedName>
</protein>
<evidence type="ECO:0000313" key="1">
    <source>
        <dbReference type="EMBL" id="CAH6721853.1"/>
    </source>
</evidence>
<sequence>MGRRKIEIQPLTDDRNRTVTFVKRKAGLFKKAHELSVLCQVDLAIIIVGNNNKLYEFSSVDTNELIKAYQTTKPHESKSPANYGNYKKKKNLISQITNDDLSEQEIDDSDYDSDTPEPKRQKRNFDTMKEENPNRMSTRTRPLPPNHISLTNVPTFNSFRNNGVIKEEEPEEEATHFRQDSIATNHSGRPVLRVQIPTDSKSGNDSARTLTALDTNPNPNLNRPGLTDLKNGKSPTINTPKFSSFSTFRSPDTRKPITTLPLPIQSKSQTSSPSSTTAPSLPRDGMTSFFNPLPQPSPTQYQQNVPTPILNQVLSDKFKNAQNQSSSSTNQSHQNSLPGQPIPGQPPSMQQIISNNLPGETPVSGLPSKYVDMFPSPLGFYPQEWSNNITPYSNVNQYFFRSQSQSQNQPPPGSNQVNYQFPSPTQFMNQFEEKNNK</sequence>
<comment type="caution">
    <text evidence="1">The sequence shown here is derived from an EMBL/GenBank/DDBJ whole genome shotgun (WGS) entry which is preliminary data.</text>
</comment>
<keyword evidence="2" id="KW-1185">Reference proteome</keyword>
<proteinExistence type="predicted"/>
<gene>
    <name evidence="1" type="ORF">CLIB1444_07S03928</name>
</gene>